<feature type="transmembrane region" description="Helical" evidence="1">
    <location>
        <begin position="113"/>
        <end position="131"/>
    </location>
</feature>
<keyword evidence="3" id="KW-1185">Reference proteome</keyword>
<keyword evidence="1" id="KW-1133">Transmembrane helix</keyword>
<keyword evidence="1" id="KW-0472">Membrane</keyword>
<evidence type="ECO:0000313" key="2">
    <source>
        <dbReference type="EMBL" id="CAD8103265.1"/>
    </source>
</evidence>
<evidence type="ECO:0000256" key="1">
    <source>
        <dbReference type="SAM" id="Phobius"/>
    </source>
</evidence>
<proteinExistence type="predicted"/>
<accession>A0A8S1PJD3</accession>
<keyword evidence="1" id="KW-0812">Transmembrane</keyword>
<reference evidence="2" key="1">
    <citation type="submission" date="2021-01" db="EMBL/GenBank/DDBJ databases">
        <authorList>
            <consortium name="Genoscope - CEA"/>
            <person name="William W."/>
        </authorList>
    </citation>
    <scope>NUCLEOTIDE SEQUENCE</scope>
</reference>
<protein>
    <recommendedName>
        <fullName evidence="4">Transmembrane protein</fullName>
    </recommendedName>
</protein>
<evidence type="ECO:0008006" key="4">
    <source>
        <dbReference type="Google" id="ProtNLM"/>
    </source>
</evidence>
<gene>
    <name evidence="2" type="ORF">PPRIM_AZ9-3.1.T1200121</name>
</gene>
<name>A0A8S1PJD3_PARPR</name>
<dbReference type="Proteomes" id="UP000688137">
    <property type="component" value="Unassembled WGS sequence"/>
</dbReference>
<evidence type="ECO:0000313" key="3">
    <source>
        <dbReference type="Proteomes" id="UP000688137"/>
    </source>
</evidence>
<sequence length="160" mass="19617">MFLICWLPSWVYDSNLFIRLKNLYNNKYKNFQQAQLHFHLICSTLLTLKLFFKDYQFQIFISFHNFSTEILEAISLLDYWAIVNNQKMDKLFPQMDQSTIILDLDPLQKLSQFQFILSLILHLLLLLALFLKNMYRYVWFFTKRYYNITHRTRHKKLLVT</sequence>
<comment type="caution">
    <text evidence="2">The sequence shown here is derived from an EMBL/GenBank/DDBJ whole genome shotgun (WGS) entry which is preliminary data.</text>
</comment>
<dbReference type="AlphaFoldDB" id="A0A8S1PJD3"/>
<organism evidence="2 3">
    <name type="scientific">Paramecium primaurelia</name>
    <dbReference type="NCBI Taxonomy" id="5886"/>
    <lineage>
        <taxon>Eukaryota</taxon>
        <taxon>Sar</taxon>
        <taxon>Alveolata</taxon>
        <taxon>Ciliophora</taxon>
        <taxon>Intramacronucleata</taxon>
        <taxon>Oligohymenophorea</taxon>
        <taxon>Peniculida</taxon>
        <taxon>Parameciidae</taxon>
        <taxon>Paramecium</taxon>
    </lineage>
</organism>
<dbReference type="EMBL" id="CAJJDM010000123">
    <property type="protein sequence ID" value="CAD8103265.1"/>
    <property type="molecule type" value="Genomic_DNA"/>
</dbReference>